<evidence type="ECO:0000313" key="12">
    <source>
        <dbReference type="Proteomes" id="UP000062475"/>
    </source>
</evidence>
<name>A0A088E831_9CREN</name>
<evidence type="ECO:0000313" key="6">
    <source>
        <dbReference type="EMBL" id="AKV81699.1"/>
    </source>
</evidence>
<dbReference type="Proteomes" id="UP000061362">
    <property type="component" value="Chromosome"/>
</dbReference>
<keyword evidence="2" id="KW-0808">Transferase</keyword>
<feature type="domain" description="Methyltransferase type 11" evidence="1">
    <location>
        <begin position="86"/>
        <end position="173"/>
    </location>
</feature>
<dbReference type="Gene3D" id="3.40.50.150">
    <property type="entry name" value="Vaccinia Virus protein VP39"/>
    <property type="match status" value="1"/>
</dbReference>
<dbReference type="EMBL" id="CP012176">
    <property type="protein sequence ID" value="AKV83930.1"/>
    <property type="molecule type" value="Genomic_DNA"/>
</dbReference>
<dbReference type="Proteomes" id="UP000068832">
    <property type="component" value="Chromosome"/>
</dbReference>
<protein>
    <submittedName>
        <fullName evidence="2">Methyltransferase type 11</fullName>
    </submittedName>
</protein>
<dbReference type="SUPFAM" id="SSF53335">
    <property type="entry name" value="S-adenosyl-L-methionine-dependent methyltransferases"/>
    <property type="match status" value="1"/>
</dbReference>
<dbReference type="OMA" id="FNDEVAN"/>
<keyword evidence="2" id="KW-0489">Methyltransferase</keyword>
<dbReference type="GO" id="GO:0032259">
    <property type="term" value="P:methylation"/>
    <property type="evidence" value="ECO:0007669"/>
    <property type="project" value="UniProtKB-KW"/>
</dbReference>
<dbReference type="AlphaFoldDB" id="A0A088E831"/>
<dbReference type="Proteomes" id="UP000062475">
    <property type="component" value="Chromosome"/>
</dbReference>
<dbReference type="InterPro" id="IPR029063">
    <property type="entry name" value="SAM-dependent_MTases_sf"/>
</dbReference>
<dbReference type="EMBL" id="CP008822">
    <property type="protein sequence ID" value="AIM28143.1"/>
    <property type="molecule type" value="Genomic_DNA"/>
</dbReference>
<dbReference type="EMBL" id="CP012172">
    <property type="protein sequence ID" value="AKV74966.1"/>
    <property type="molecule type" value="Genomic_DNA"/>
</dbReference>
<reference evidence="10 11" key="2">
    <citation type="journal article" date="2015" name="Genome Announc.">
        <title>Complete Genome Sequences of Evolved Arsenate-Resistant Metallosphaera sedula Strains.</title>
        <authorList>
            <person name="Ai C."/>
            <person name="McCarthy S."/>
            <person name="Schackwitz W."/>
            <person name="Martin J."/>
            <person name="Lipzen A."/>
            <person name="Blum P."/>
        </authorList>
    </citation>
    <scope>NUCLEOTIDE SEQUENCE [LARGE SCALE GENOMIC DNA]</scope>
    <source>
        <strain evidence="5 11">ARS120-1</strain>
        <strain evidence="6 10">ARS120-2</strain>
        <strain evidence="3 13">ARS50-1</strain>
        <strain evidence="4 12">ARS50-2</strain>
    </source>
</reference>
<evidence type="ECO:0000313" key="7">
    <source>
        <dbReference type="EMBL" id="AKV83930.1"/>
    </source>
</evidence>
<evidence type="ECO:0000313" key="4">
    <source>
        <dbReference type="EMBL" id="AKV77204.1"/>
    </source>
</evidence>
<proteinExistence type="predicted"/>
<reference evidence="2 8" key="1">
    <citation type="journal article" date="2014" name="J. Bacteriol.">
        <title>Role of an Archaeal PitA Transporter in the Copper and Arsenic Resistance of Metallosphaera sedula, an Extreme Thermoacidophile.</title>
        <authorList>
            <person name="McCarthy S."/>
            <person name="Ai C."/>
            <person name="Wheaton G."/>
            <person name="Tevatia R."/>
            <person name="Eckrich V."/>
            <person name="Kelly R."/>
            <person name="Blum P."/>
        </authorList>
    </citation>
    <scope>NUCLEOTIDE SEQUENCE [LARGE SCALE GENOMIC DNA]</scope>
    <source>
        <strain evidence="2 8">CuR1</strain>
    </source>
</reference>
<gene>
    <name evidence="2" type="ORF">HA72_2020</name>
    <name evidence="3" type="ORF">MsedA_2069</name>
    <name evidence="4" type="ORF">MsedB_2071</name>
    <name evidence="5" type="ORF">MsedC_2069</name>
    <name evidence="6" type="ORF">MsedD_2070</name>
    <name evidence="7" type="ORF">MsedE_2070</name>
</gene>
<evidence type="ECO:0000313" key="8">
    <source>
        <dbReference type="Proteomes" id="UP000029084"/>
    </source>
</evidence>
<evidence type="ECO:0000313" key="11">
    <source>
        <dbReference type="Proteomes" id="UP000062398"/>
    </source>
</evidence>
<evidence type="ECO:0000259" key="1">
    <source>
        <dbReference type="Pfam" id="PF08241"/>
    </source>
</evidence>
<reference evidence="7 9" key="3">
    <citation type="submission" date="2015-07" db="EMBL/GenBank/DDBJ databases">
        <title>Physiological, transcriptional responses and genome re-sequencing of acid resistant extremely thermoacidophilic Metallosphaera sedula SARC-M1.</title>
        <authorList>
            <person name="Ai C."/>
            <person name="McCarthy S."/>
            <person name="Eckrich V."/>
            <person name="Rudrappa D."/>
            <person name="Qiu G."/>
            <person name="Blum P."/>
        </authorList>
    </citation>
    <scope>NUCLEOTIDE SEQUENCE [LARGE SCALE GENOMIC DNA]</scope>
    <source>
        <strain evidence="7 9">SARC-M1</strain>
    </source>
</reference>
<evidence type="ECO:0000313" key="13">
    <source>
        <dbReference type="Proteomes" id="UP000068832"/>
    </source>
</evidence>
<dbReference type="CDD" id="cd02440">
    <property type="entry name" value="AdoMet_MTases"/>
    <property type="match status" value="1"/>
</dbReference>
<dbReference type="PANTHER" id="PTHR43591">
    <property type="entry name" value="METHYLTRANSFERASE"/>
    <property type="match status" value="1"/>
</dbReference>
<evidence type="ECO:0000313" key="5">
    <source>
        <dbReference type="EMBL" id="AKV79454.1"/>
    </source>
</evidence>
<sequence length="230" mass="26004">MVSFVCPLDRLPLSDDLRCPRGHIYRLINGVYDFLQEEPKSNDILEKVAPLYEDIWAPLGFLITGRTSYSSVLKDAASHSSGKEFLDVGTGPGKIFDYVKCEQCYGLDISMRFLAILKRKRSRVTAVRGDAMSLPFADESFDGATSMFVVHMFPDPSKPISEISRVLKRGGRCSMGVLTKRGMIANVLSRWWKLELRPETYYVSISERFNLKTTSVRQMGPWSLINCVKS</sequence>
<evidence type="ECO:0000313" key="9">
    <source>
        <dbReference type="Proteomes" id="UP000056255"/>
    </source>
</evidence>
<dbReference type="RefSeq" id="WP_012021947.1">
    <property type="nucleotide sequence ID" value="NZ_CP008822.1"/>
</dbReference>
<dbReference type="GeneID" id="91756553"/>
<dbReference type="Pfam" id="PF08241">
    <property type="entry name" value="Methyltransf_11"/>
    <property type="match status" value="1"/>
</dbReference>
<dbReference type="EMBL" id="CP012175">
    <property type="protein sequence ID" value="AKV81699.1"/>
    <property type="molecule type" value="Genomic_DNA"/>
</dbReference>
<evidence type="ECO:0000313" key="3">
    <source>
        <dbReference type="EMBL" id="AKV74966.1"/>
    </source>
</evidence>
<dbReference type="PATRIC" id="fig|43687.5.peg.2178"/>
<dbReference type="GO" id="GO:0008757">
    <property type="term" value="F:S-adenosylmethionine-dependent methyltransferase activity"/>
    <property type="evidence" value="ECO:0007669"/>
    <property type="project" value="InterPro"/>
</dbReference>
<organism evidence="2 8">
    <name type="scientific">Metallosphaera sedula</name>
    <dbReference type="NCBI Taxonomy" id="43687"/>
    <lineage>
        <taxon>Archaea</taxon>
        <taxon>Thermoproteota</taxon>
        <taxon>Thermoprotei</taxon>
        <taxon>Sulfolobales</taxon>
        <taxon>Sulfolobaceae</taxon>
        <taxon>Metallosphaera</taxon>
    </lineage>
</organism>
<evidence type="ECO:0000313" key="10">
    <source>
        <dbReference type="Proteomes" id="UP000061362"/>
    </source>
</evidence>
<dbReference type="Proteomes" id="UP000056255">
    <property type="component" value="Chromosome"/>
</dbReference>
<dbReference type="EMBL" id="CP012174">
    <property type="protein sequence ID" value="AKV79454.1"/>
    <property type="molecule type" value="Genomic_DNA"/>
</dbReference>
<evidence type="ECO:0000313" key="2">
    <source>
        <dbReference type="EMBL" id="AIM28143.1"/>
    </source>
</evidence>
<dbReference type="InterPro" id="IPR013216">
    <property type="entry name" value="Methyltransf_11"/>
</dbReference>
<dbReference type="Proteomes" id="UP000029084">
    <property type="component" value="Chromosome"/>
</dbReference>
<dbReference type="EMBL" id="CP012173">
    <property type="protein sequence ID" value="AKV77204.1"/>
    <property type="molecule type" value="Genomic_DNA"/>
</dbReference>
<dbReference type="Proteomes" id="UP000062398">
    <property type="component" value="Chromosome"/>
</dbReference>
<dbReference type="OrthoDB" id="1018at2157"/>
<accession>A0A088E831</accession>